<proteinExistence type="predicted"/>
<dbReference type="InterPro" id="IPR003812">
    <property type="entry name" value="Fido"/>
</dbReference>
<keyword evidence="6" id="KW-0067">ATP-binding</keyword>
<dbReference type="AlphaFoldDB" id="A0A915D025"/>
<evidence type="ECO:0000256" key="2">
    <source>
        <dbReference type="ARBA" id="ARBA00022692"/>
    </source>
</evidence>
<evidence type="ECO:0000256" key="7">
    <source>
        <dbReference type="ARBA" id="ARBA00022989"/>
    </source>
</evidence>
<feature type="active site" evidence="9">
    <location>
        <position position="59"/>
    </location>
</feature>
<dbReference type="InterPro" id="IPR040198">
    <property type="entry name" value="Fido_containing"/>
</dbReference>
<name>A0A915D025_9BILA</name>
<dbReference type="GO" id="GO:0005524">
    <property type="term" value="F:ATP binding"/>
    <property type="evidence" value="ECO:0007669"/>
    <property type="project" value="UniProtKB-KW"/>
</dbReference>
<evidence type="ECO:0000256" key="9">
    <source>
        <dbReference type="PIRSR" id="PIRSR640198-1"/>
    </source>
</evidence>
<dbReference type="PROSITE" id="PS51459">
    <property type="entry name" value="FIDO"/>
    <property type="match status" value="1"/>
</dbReference>
<keyword evidence="5" id="KW-0802">TPR repeat</keyword>
<evidence type="ECO:0000259" key="10">
    <source>
        <dbReference type="PROSITE" id="PS51459"/>
    </source>
</evidence>
<evidence type="ECO:0000256" key="1">
    <source>
        <dbReference type="ARBA" id="ARBA00004167"/>
    </source>
</evidence>
<dbReference type="WBParaSite" id="jg144.2">
    <property type="protein sequence ID" value="jg144.2"/>
    <property type="gene ID" value="jg144"/>
</dbReference>
<keyword evidence="2" id="KW-0812">Transmembrane</keyword>
<dbReference type="Pfam" id="PF02661">
    <property type="entry name" value="Fic"/>
    <property type="match status" value="1"/>
</dbReference>
<dbReference type="GO" id="GO:0016020">
    <property type="term" value="C:membrane"/>
    <property type="evidence" value="ECO:0007669"/>
    <property type="project" value="UniProtKB-SubCell"/>
</dbReference>
<evidence type="ECO:0000313" key="12">
    <source>
        <dbReference type="WBParaSite" id="jg144.2"/>
    </source>
</evidence>
<sequence length="206" mass="23680">MRLYEGLNDFESAGKFTKGRGEVFTSMIEWLDAHLTAAEPEIDRVTIAALAHMVVYFIHVFKDGNTRTSQLVQNYILLNSGYPPSCIPTDEFTTYQDLFVTIESMGSRDPRPFVRFIYRSLLYTMAKLEECVVKPEYVESVQSITSIQERRAAVMGQPIQQEHMALSYNHPALLLRSPAHPVPPEQRLFPRGPKSNYVGFRRKRFD</sequence>
<evidence type="ECO:0000313" key="11">
    <source>
        <dbReference type="Proteomes" id="UP000887574"/>
    </source>
</evidence>
<protein>
    <submittedName>
        <fullName evidence="12">Fido domain-containing protein</fullName>
    </submittedName>
</protein>
<keyword evidence="4" id="KW-0547">Nucleotide-binding</keyword>
<evidence type="ECO:0000256" key="4">
    <source>
        <dbReference type="ARBA" id="ARBA00022741"/>
    </source>
</evidence>
<dbReference type="PANTHER" id="PTHR13504">
    <property type="entry name" value="FIDO DOMAIN-CONTAINING PROTEIN DDB_G0283145"/>
    <property type="match status" value="1"/>
</dbReference>
<evidence type="ECO:0000256" key="5">
    <source>
        <dbReference type="ARBA" id="ARBA00022803"/>
    </source>
</evidence>
<evidence type="ECO:0000256" key="8">
    <source>
        <dbReference type="ARBA" id="ARBA00023136"/>
    </source>
</evidence>
<reference evidence="12" key="1">
    <citation type="submission" date="2022-11" db="UniProtKB">
        <authorList>
            <consortium name="WormBaseParasite"/>
        </authorList>
    </citation>
    <scope>IDENTIFICATION</scope>
</reference>
<dbReference type="SUPFAM" id="SSF140931">
    <property type="entry name" value="Fic-like"/>
    <property type="match status" value="1"/>
</dbReference>
<accession>A0A915D025</accession>
<keyword evidence="7" id="KW-1133">Transmembrane helix</keyword>
<dbReference type="InterPro" id="IPR036597">
    <property type="entry name" value="Fido-like_dom_sf"/>
</dbReference>
<organism evidence="11 12">
    <name type="scientific">Ditylenchus dipsaci</name>
    <dbReference type="NCBI Taxonomy" id="166011"/>
    <lineage>
        <taxon>Eukaryota</taxon>
        <taxon>Metazoa</taxon>
        <taxon>Ecdysozoa</taxon>
        <taxon>Nematoda</taxon>
        <taxon>Chromadorea</taxon>
        <taxon>Rhabditida</taxon>
        <taxon>Tylenchina</taxon>
        <taxon>Tylenchomorpha</taxon>
        <taxon>Sphaerularioidea</taxon>
        <taxon>Anguinidae</taxon>
        <taxon>Anguininae</taxon>
        <taxon>Ditylenchus</taxon>
    </lineage>
</organism>
<comment type="subcellular location">
    <subcellularLocation>
        <location evidence="1">Membrane</location>
        <topology evidence="1">Single-pass membrane protein</topology>
    </subcellularLocation>
</comment>
<dbReference type="Gene3D" id="1.10.3290.10">
    <property type="entry name" value="Fido-like domain"/>
    <property type="match status" value="1"/>
</dbReference>
<feature type="domain" description="Fido" evidence="10">
    <location>
        <begin position="1"/>
        <end position="119"/>
    </location>
</feature>
<dbReference type="PANTHER" id="PTHR13504:SF34">
    <property type="entry name" value="PROTEIN ADENYLYLTRANSFERASE FICD"/>
    <property type="match status" value="1"/>
</dbReference>
<keyword evidence="3" id="KW-0677">Repeat</keyword>
<keyword evidence="8" id="KW-0472">Membrane</keyword>
<evidence type="ECO:0000256" key="3">
    <source>
        <dbReference type="ARBA" id="ARBA00022737"/>
    </source>
</evidence>
<dbReference type="Proteomes" id="UP000887574">
    <property type="component" value="Unplaced"/>
</dbReference>
<keyword evidence="11" id="KW-1185">Reference proteome</keyword>
<evidence type="ECO:0000256" key="6">
    <source>
        <dbReference type="ARBA" id="ARBA00022840"/>
    </source>
</evidence>